<sequence length="241" mass="27875">MLKAIVFDVDDTLYDQKPSFDAAFKQVFSNNFDNNLIAKIFSNYVRQERLVVAKNNLDNQLQLSKADISFHCLHHSFKAFSSESLTRQKAAEFWRLYSELSQRIQLFDGLATVFNRLFEKFKLGIITNGKTETQLSKITRLNLHHWFSRENIITSEEVNAQKPDPMIFTLMNRKFKLRGSEMMYVGSSYLNDIVPAKKAGWQAVWYNNHDSSIVDPTIIPDQTVNNSLQLQELLLELAAEV</sequence>
<name>A0A0R1W3W9_9LACO</name>
<dbReference type="SFLD" id="SFLDG01129">
    <property type="entry name" value="C1.5:_HAD__Beta-PGM__Phosphata"/>
    <property type="match status" value="1"/>
</dbReference>
<dbReference type="GO" id="GO:0016791">
    <property type="term" value="F:phosphatase activity"/>
    <property type="evidence" value="ECO:0007669"/>
    <property type="project" value="TreeGrafter"/>
</dbReference>
<evidence type="ECO:0000313" key="6">
    <source>
        <dbReference type="Proteomes" id="UP000051966"/>
    </source>
</evidence>
<evidence type="ECO:0000256" key="3">
    <source>
        <dbReference type="ARBA" id="ARBA00022801"/>
    </source>
</evidence>
<dbReference type="NCBIfam" id="TIGR01549">
    <property type="entry name" value="HAD-SF-IA-v1"/>
    <property type="match status" value="1"/>
</dbReference>
<dbReference type="InterPro" id="IPR036412">
    <property type="entry name" value="HAD-like_sf"/>
</dbReference>
<evidence type="ECO:0000256" key="4">
    <source>
        <dbReference type="ARBA" id="ARBA00022842"/>
    </source>
</evidence>
<comment type="cofactor">
    <cofactor evidence="1">
        <name>Mg(2+)</name>
        <dbReference type="ChEBI" id="CHEBI:18420"/>
    </cofactor>
</comment>
<dbReference type="InterPro" id="IPR041492">
    <property type="entry name" value="HAD_2"/>
</dbReference>
<dbReference type="Proteomes" id="UP000051966">
    <property type="component" value="Unassembled WGS sequence"/>
</dbReference>
<dbReference type="GO" id="GO:0046872">
    <property type="term" value="F:metal ion binding"/>
    <property type="evidence" value="ECO:0007669"/>
    <property type="project" value="UniProtKB-KW"/>
</dbReference>
<organism evidence="5 6">
    <name type="scientific">Lentilactobacillus farraginis DSM 18382 = JCM 14108</name>
    <dbReference type="NCBI Taxonomy" id="1423743"/>
    <lineage>
        <taxon>Bacteria</taxon>
        <taxon>Bacillati</taxon>
        <taxon>Bacillota</taxon>
        <taxon>Bacilli</taxon>
        <taxon>Lactobacillales</taxon>
        <taxon>Lactobacillaceae</taxon>
        <taxon>Lentilactobacillus</taxon>
    </lineage>
</organism>
<dbReference type="PANTHER" id="PTHR46470:SF2">
    <property type="entry name" value="GLYCERALDEHYDE 3-PHOSPHATE PHOSPHATASE"/>
    <property type="match status" value="1"/>
</dbReference>
<evidence type="ECO:0000256" key="1">
    <source>
        <dbReference type="ARBA" id="ARBA00001946"/>
    </source>
</evidence>
<keyword evidence="6" id="KW-1185">Reference proteome</keyword>
<dbReference type="SUPFAM" id="SSF56784">
    <property type="entry name" value="HAD-like"/>
    <property type="match status" value="1"/>
</dbReference>
<keyword evidence="4" id="KW-0460">Magnesium</keyword>
<dbReference type="Gene3D" id="1.20.120.710">
    <property type="entry name" value="Haloacid dehalogenase hydrolase-like domain"/>
    <property type="match status" value="1"/>
</dbReference>
<reference evidence="5 6" key="1">
    <citation type="journal article" date="2015" name="Genome Announc.">
        <title>Expanding the biotechnology potential of lactobacilli through comparative genomics of 213 strains and associated genera.</title>
        <authorList>
            <person name="Sun Z."/>
            <person name="Harris H.M."/>
            <person name="McCann A."/>
            <person name="Guo C."/>
            <person name="Argimon S."/>
            <person name="Zhang W."/>
            <person name="Yang X."/>
            <person name="Jeffery I.B."/>
            <person name="Cooney J.C."/>
            <person name="Kagawa T.F."/>
            <person name="Liu W."/>
            <person name="Song Y."/>
            <person name="Salvetti E."/>
            <person name="Wrobel A."/>
            <person name="Rasinkangas P."/>
            <person name="Parkhill J."/>
            <person name="Rea M.C."/>
            <person name="O'Sullivan O."/>
            <person name="Ritari J."/>
            <person name="Douillard F.P."/>
            <person name="Paul Ross R."/>
            <person name="Yang R."/>
            <person name="Briner A.E."/>
            <person name="Felis G.E."/>
            <person name="de Vos W.M."/>
            <person name="Barrangou R."/>
            <person name="Klaenhammer T.R."/>
            <person name="Caufield P.W."/>
            <person name="Cui Y."/>
            <person name="Zhang H."/>
            <person name="O'Toole P.W."/>
        </authorList>
    </citation>
    <scope>NUCLEOTIDE SEQUENCE [LARGE SCALE GENOMIC DNA]</scope>
    <source>
        <strain evidence="5 6">DSM 18382</strain>
    </source>
</reference>
<dbReference type="Gene3D" id="3.40.50.1000">
    <property type="entry name" value="HAD superfamily/HAD-like"/>
    <property type="match status" value="1"/>
</dbReference>
<dbReference type="SFLD" id="SFLDS00003">
    <property type="entry name" value="Haloacid_Dehalogenase"/>
    <property type="match status" value="1"/>
</dbReference>
<dbReference type="OrthoDB" id="25198at2"/>
<comment type="caution">
    <text evidence="5">The sequence shown here is derived from an EMBL/GenBank/DDBJ whole genome shotgun (WGS) entry which is preliminary data.</text>
</comment>
<dbReference type="PATRIC" id="fig|1423743.5.peg.2249"/>
<dbReference type="EMBL" id="AZFY01000034">
    <property type="protein sequence ID" value="KRM10006.1"/>
    <property type="molecule type" value="Genomic_DNA"/>
</dbReference>
<dbReference type="GO" id="GO:0044281">
    <property type="term" value="P:small molecule metabolic process"/>
    <property type="evidence" value="ECO:0007669"/>
    <property type="project" value="UniProtKB-ARBA"/>
</dbReference>
<dbReference type="RefSeq" id="WP_056983618.1">
    <property type="nucleotide sequence ID" value="NZ_AZFY01000034.1"/>
</dbReference>
<dbReference type="InterPro" id="IPR023214">
    <property type="entry name" value="HAD_sf"/>
</dbReference>
<evidence type="ECO:0000313" key="5">
    <source>
        <dbReference type="EMBL" id="KRM10006.1"/>
    </source>
</evidence>
<dbReference type="Pfam" id="PF13419">
    <property type="entry name" value="HAD_2"/>
    <property type="match status" value="1"/>
</dbReference>
<dbReference type="InterPro" id="IPR006439">
    <property type="entry name" value="HAD-SF_hydro_IA"/>
</dbReference>
<dbReference type="AlphaFoldDB" id="A0A0R1W3W9"/>
<keyword evidence="3 5" id="KW-0378">Hydrolase</keyword>
<accession>A0A0R1W3W9</accession>
<dbReference type="PANTHER" id="PTHR46470">
    <property type="entry name" value="N-ACYLNEURAMINATE-9-PHOSPHATASE"/>
    <property type="match status" value="1"/>
</dbReference>
<keyword evidence="2" id="KW-0479">Metal-binding</keyword>
<gene>
    <name evidence="5" type="ORF">FD41_GL002188</name>
</gene>
<dbReference type="InterPro" id="IPR051400">
    <property type="entry name" value="HAD-like_hydrolase"/>
</dbReference>
<protein>
    <submittedName>
        <fullName evidence="5">HAD superfamily hydrolase</fullName>
    </submittedName>
</protein>
<proteinExistence type="predicted"/>
<evidence type="ECO:0000256" key="2">
    <source>
        <dbReference type="ARBA" id="ARBA00022723"/>
    </source>
</evidence>
<dbReference type="PRINTS" id="PR00413">
    <property type="entry name" value="HADHALOGNASE"/>
</dbReference>